<comment type="caution">
    <text evidence="5">The sequence shown here is derived from an EMBL/GenBank/DDBJ whole genome shotgun (WGS) entry which is preliminary data.</text>
</comment>
<dbReference type="SUPFAM" id="SSF54637">
    <property type="entry name" value="Thioesterase/thiol ester dehydrase-isomerase"/>
    <property type="match status" value="2"/>
</dbReference>
<feature type="domain" description="Acyl-CoA thioesterase 2 C-terminal" evidence="3">
    <location>
        <begin position="154"/>
        <end position="281"/>
    </location>
</feature>
<keyword evidence="2" id="KW-0378">Hydrolase</keyword>
<evidence type="ECO:0000313" key="6">
    <source>
        <dbReference type="Proteomes" id="UP000305202"/>
    </source>
</evidence>
<accession>A0ABY2SMB3</accession>
<dbReference type="CDD" id="cd03444">
    <property type="entry name" value="Thioesterase_II_repeat1"/>
    <property type="match status" value="1"/>
</dbReference>
<evidence type="ECO:0000259" key="4">
    <source>
        <dbReference type="Pfam" id="PF13622"/>
    </source>
</evidence>
<dbReference type="EMBL" id="SZPQ01000014">
    <property type="protein sequence ID" value="TKI06268.1"/>
    <property type="molecule type" value="Genomic_DNA"/>
</dbReference>
<gene>
    <name evidence="5" type="primary">tesB</name>
    <name evidence="5" type="ORF">FCN80_10520</name>
</gene>
<sequence length="287" mass="32192">MNRTLQRLLALMDLEQIGDGVFRGQSQDMGLPQVFGGQVMGQALHAALRTVPDRRGLHSYHCYFLRPGDSGSPIVYRVVSLRDGKSFSTRQVIAEQSGQEIFYLTGSFQRPENGVLHQDTMPQVPEPEALIGEPDLIARRTEGMPPLLRRTLAGEQAFDMRPVNFHHPLDNATDDPLRYIWLKANGPLPDDDDSHLCLLGYLADFNFLPTALQPHGISFLDPNLIIASIDHAMWFHRPVRLDDWLLYAIDSPCASGGRGYVRGRFFTRTGLLVASTAQEGLIRMKTR</sequence>
<evidence type="ECO:0000256" key="1">
    <source>
        <dbReference type="ARBA" id="ARBA00006538"/>
    </source>
</evidence>
<comment type="similarity">
    <text evidence="1">Belongs to the C/M/P thioester hydrolase family.</text>
</comment>
<feature type="domain" description="Acyl-CoA thioesterase-like N-terminal HotDog" evidence="4">
    <location>
        <begin position="33"/>
        <end position="109"/>
    </location>
</feature>
<dbReference type="InterPro" id="IPR029069">
    <property type="entry name" value="HotDog_dom_sf"/>
</dbReference>
<dbReference type="PANTHER" id="PTHR11066:SF34">
    <property type="entry name" value="ACYL-COENZYME A THIOESTERASE 8"/>
    <property type="match status" value="1"/>
</dbReference>
<dbReference type="Pfam" id="PF13622">
    <property type="entry name" value="4HBT_3"/>
    <property type="match status" value="1"/>
</dbReference>
<evidence type="ECO:0000313" key="5">
    <source>
        <dbReference type="EMBL" id="TKI06268.1"/>
    </source>
</evidence>
<organism evidence="5 6">
    <name type="scientific">Martelella alba</name>
    <dbReference type="NCBI Taxonomy" id="2590451"/>
    <lineage>
        <taxon>Bacteria</taxon>
        <taxon>Pseudomonadati</taxon>
        <taxon>Pseudomonadota</taxon>
        <taxon>Alphaproteobacteria</taxon>
        <taxon>Hyphomicrobiales</taxon>
        <taxon>Aurantimonadaceae</taxon>
        <taxon>Martelella</taxon>
    </lineage>
</organism>
<dbReference type="RefSeq" id="WP_136990116.1">
    <property type="nucleotide sequence ID" value="NZ_SZPQ01000014.1"/>
</dbReference>
<dbReference type="InterPro" id="IPR042171">
    <property type="entry name" value="Acyl-CoA_hotdog"/>
</dbReference>
<dbReference type="InterPro" id="IPR049449">
    <property type="entry name" value="TesB_ACOT8-like_N"/>
</dbReference>
<name>A0ABY2SMB3_9HYPH</name>
<dbReference type="CDD" id="cd03445">
    <property type="entry name" value="Thioesterase_II_repeat2"/>
    <property type="match status" value="1"/>
</dbReference>
<dbReference type="Gene3D" id="2.40.160.210">
    <property type="entry name" value="Acyl-CoA thioesterase, double hotdog domain"/>
    <property type="match status" value="1"/>
</dbReference>
<dbReference type="InterPro" id="IPR025652">
    <property type="entry name" value="TesB_C"/>
</dbReference>
<protein>
    <submittedName>
        <fullName evidence="5">Acyl-CoA thioesterase II</fullName>
    </submittedName>
</protein>
<dbReference type="Pfam" id="PF02551">
    <property type="entry name" value="Acyl_CoA_thio"/>
    <property type="match status" value="1"/>
</dbReference>
<dbReference type="NCBIfam" id="TIGR00189">
    <property type="entry name" value="tesB"/>
    <property type="match status" value="1"/>
</dbReference>
<reference evidence="5 6" key="1">
    <citation type="submission" date="2019-04" db="EMBL/GenBank/DDBJ databases">
        <authorList>
            <person name="Li M."/>
            <person name="Gao C."/>
        </authorList>
    </citation>
    <scope>NUCLEOTIDE SEQUENCE [LARGE SCALE GENOMIC DNA]</scope>
    <source>
        <strain evidence="5 6">BGMRC 2031</strain>
    </source>
</reference>
<evidence type="ECO:0000259" key="3">
    <source>
        <dbReference type="Pfam" id="PF02551"/>
    </source>
</evidence>
<dbReference type="Proteomes" id="UP000305202">
    <property type="component" value="Unassembled WGS sequence"/>
</dbReference>
<keyword evidence="6" id="KW-1185">Reference proteome</keyword>
<dbReference type="InterPro" id="IPR003703">
    <property type="entry name" value="Acyl_CoA_thio"/>
</dbReference>
<dbReference type="PANTHER" id="PTHR11066">
    <property type="entry name" value="ACYL-COA THIOESTERASE"/>
    <property type="match status" value="1"/>
</dbReference>
<evidence type="ECO:0000256" key="2">
    <source>
        <dbReference type="ARBA" id="ARBA00022801"/>
    </source>
</evidence>
<proteinExistence type="inferred from homology"/>